<dbReference type="InterPro" id="IPR018202">
    <property type="entry name" value="Ser_caboxypep_ser_AS"/>
</dbReference>
<sequence>MQPVRNAYAWSQQAVVCAIDSPPPIGLGFCTQQGPAGPATSCGAWKDSLVFEANRNAYDTFFKDAFPEWKGRTLYLAGESYAGIYVPGFANAIMDRPIEGVPFGGLMVGDGFTGCEPQAGKPADYCVNFKNIGLFEYPNAMPGPFYDIQFFHGHSQMSESLYRSLMQTCTGAEQTGDAPISAQCQSLLDEMQSQVGYFYPYNLYDACLPRWNTSAHDFAGDKHGTNAAVRRRRTARRSSSLRSPSAGDQDGGVCSPCLGNALPDWLLQDETLAALGVIAGSRFVNTDNGEGFSYTTDQGSVGDIYLRALSLGLRVLIYEGDSDACGLQTAPIEDYFTKLFDDNGIKQTAVWRPWSLENSVQAGYRIEWLDGNATFASIRGSGHLAPLNRPAASLALFSSFVQGASLPGTTWHAA</sequence>
<keyword evidence="2" id="KW-0645">Protease</keyword>
<dbReference type="AlphaFoldDB" id="A0A830I3X3"/>
<dbReference type="InterPro" id="IPR029058">
    <property type="entry name" value="AB_hydrolase_fold"/>
</dbReference>
<dbReference type="PANTHER" id="PTHR11802">
    <property type="entry name" value="SERINE PROTEASE FAMILY S10 SERINE CARBOXYPEPTIDASE"/>
    <property type="match status" value="1"/>
</dbReference>
<dbReference type="EC" id="3.4.16.-" evidence="2"/>
<comment type="similarity">
    <text evidence="1 2">Belongs to the peptidase S10 family.</text>
</comment>
<keyword evidence="2" id="KW-0378">Hydrolase</keyword>
<accession>A0A830I3X3</accession>
<dbReference type="Gene3D" id="3.40.50.12670">
    <property type="match status" value="1"/>
</dbReference>
<dbReference type="EMBL" id="BNJQ01000041">
    <property type="protein sequence ID" value="GHP12411.1"/>
    <property type="molecule type" value="Genomic_DNA"/>
</dbReference>
<proteinExistence type="inferred from homology"/>
<reference evidence="4" key="1">
    <citation type="submission" date="2020-10" db="EMBL/GenBank/DDBJ databases">
        <title>Unveiling of a novel bifunctional photoreceptor, Dualchrome1, isolated from a cosmopolitan green alga.</title>
        <authorList>
            <person name="Suzuki S."/>
            <person name="Kawachi M."/>
        </authorList>
    </citation>
    <scope>NUCLEOTIDE SEQUENCE</scope>
    <source>
        <strain evidence="4">NIES 2893</strain>
    </source>
</reference>
<dbReference type="GO" id="GO:0006508">
    <property type="term" value="P:proteolysis"/>
    <property type="evidence" value="ECO:0007669"/>
    <property type="project" value="UniProtKB-KW"/>
</dbReference>
<keyword evidence="2" id="KW-0121">Carboxypeptidase</keyword>
<gene>
    <name evidence="4" type="ORF">PPROV_001113800</name>
</gene>
<comment type="caution">
    <text evidence="4">The sequence shown here is derived from an EMBL/GenBank/DDBJ whole genome shotgun (WGS) entry which is preliminary data.</text>
</comment>
<feature type="region of interest" description="Disordered" evidence="3">
    <location>
        <begin position="222"/>
        <end position="250"/>
    </location>
</feature>
<dbReference type="Pfam" id="PF00450">
    <property type="entry name" value="Peptidase_S10"/>
    <property type="match status" value="1"/>
</dbReference>
<evidence type="ECO:0000313" key="5">
    <source>
        <dbReference type="Proteomes" id="UP000660262"/>
    </source>
</evidence>
<dbReference type="GO" id="GO:0004185">
    <property type="term" value="F:serine-type carboxypeptidase activity"/>
    <property type="evidence" value="ECO:0007669"/>
    <property type="project" value="UniProtKB-UniRule"/>
</dbReference>
<evidence type="ECO:0000256" key="3">
    <source>
        <dbReference type="SAM" id="MobiDB-lite"/>
    </source>
</evidence>
<dbReference type="SUPFAM" id="SSF53474">
    <property type="entry name" value="alpha/beta-Hydrolases"/>
    <property type="match status" value="1"/>
</dbReference>
<dbReference type="PROSITE" id="PS00131">
    <property type="entry name" value="CARBOXYPEPT_SER_SER"/>
    <property type="match status" value="1"/>
</dbReference>
<dbReference type="InterPro" id="IPR001563">
    <property type="entry name" value="Peptidase_S10"/>
</dbReference>
<keyword evidence="5" id="KW-1185">Reference proteome</keyword>
<dbReference type="PRINTS" id="PR00724">
    <property type="entry name" value="CRBOXYPTASEC"/>
</dbReference>
<evidence type="ECO:0000313" key="4">
    <source>
        <dbReference type="EMBL" id="GHP12411.1"/>
    </source>
</evidence>
<protein>
    <recommendedName>
        <fullName evidence="2">Carboxypeptidase</fullName>
        <ecNumber evidence="2">3.4.16.-</ecNumber>
    </recommendedName>
</protein>
<evidence type="ECO:0000256" key="2">
    <source>
        <dbReference type="RuleBase" id="RU361156"/>
    </source>
</evidence>
<dbReference type="OrthoDB" id="443318at2759"/>
<dbReference type="Proteomes" id="UP000660262">
    <property type="component" value="Unassembled WGS sequence"/>
</dbReference>
<feature type="compositionally biased region" description="Low complexity" evidence="3">
    <location>
        <begin position="237"/>
        <end position="246"/>
    </location>
</feature>
<evidence type="ECO:0000256" key="1">
    <source>
        <dbReference type="ARBA" id="ARBA00009431"/>
    </source>
</evidence>
<dbReference type="Gene3D" id="3.40.50.1820">
    <property type="entry name" value="alpha/beta hydrolase"/>
    <property type="match status" value="1"/>
</dbReference>
<organism evidence="4 5">
    <name type="scientific">Pycnococcus provasolii</name>
    <dbReference type="NCBI Taxonomy" id="41880"/>
    <lineage>
        <taxon>Eukaryota</taxon>
        <taxon>Viridiplantae</taxon>
        <taxon>Chlorophyta</taxon>
        <taxon>Pseudoscourfieldiophyceae</taxon>
        <taxon>Pseudoscourfieldiales</taxon>
        <taxon>Pycnococcaceae</taxon>
        <taxon>Pycnococcus</taxon>
    </lineage>
</organism>
<dbReference type="PANTHER" id="PTHR11802:SF201">
    <property type="entry name" value="CARBOXYPEPTIDASE"/>
    <property type="match status" value="1"/>
</dbReference>
<name>A0A830I3X3_9CHLO</name>